<reference evidence="1 2" key="1">
    <citation type="submission" date="2016-07" db="EMBL/GenBank/DDBJ databases">
        <title>Pervasive Adenine N6-methylation of Active Genes in Fungi.</title>
        <authorList>
            <consortium name="DOE Joint Genome Institute"/>
            <person name="Mondo S.J."/>
            <person name="Dannebaum R.O."/>
            <person name="Kuo R.C."/>
            <person name="Labutti K."/>
            <person name="Haridas S."/>
            <person name="Kuo A."/>
            <person name="Salamov A."/>
            <person name="Ahrendt S.R."/>
            <person name="Lipzen A."/>
            <person name="Sullivan W."/>
            <person name="Andreopoulos W.B."/>
            <person name="Clum A."/>
            <person name="Lindquist E."/>
            <person name="Daum C."/>
            <person name="Ramamoorthy G.K."/>
            <person name="Gryganskyi A."/>
            <person name="Culley D."/>
            <person name="Magnuson J.K."/>
            <person name="James T.Y."/>
            <person name="O'Malley M.A."/>
            <person name="Stajich J.E."/>
            <person name="Spatafora J.W."/>
            <person name="Visel A."/>
            <person name="Grigoriev I.V."/>
        </authorList>
    </citation>
    <scope>NUCLEOTIDE SEQUENCE [LARGE SCALE GENOMIC DNA]</scope>
    <source>
        <strain evidence="1 2">CBS 931.73</strain>
    </source>
</reference>
<evidence type="ECO:0000313" key="1">
    <source>
        <dbReference type="EMBL" id="ORX71743.1"/>
    </source>
</evidence>
<evidence type="ECO:0000313" key="2">
    <source>
        <dbReference type="Proteomes" id="UP000193498"/>
    </source>
</evidence>
<dbReference type="InParanoid" id="A0A1Y1WE00"/>
<dbReference type="EMBL" id="MCFE01001067">
    <property type="protein sequence ID" value="ORX71743.1"/>
    <property type="molecule type" value="Genomic_DNA"/>
</dbReference>
<gene>
    <name evidence="1" type="ORF">K493DRAFT_309278</name>
</gene>
<comment type="caution">
    <text evidence="1">The sequence shown here is derived from an EMBL/GenBank/DDBJ whole genome shotgun (WGS) entry which is preliminary data.</text>
</comment>
<dbReference type="STRING" id="1314790.A0A1Y1WE00"/>
<accession>A0A1Y1WE00</accession>
<proteinExistence type="predicted"/>
<keyword evidence="2" id="KW-1185">Reference proteome</keyword>
<organism evidence="1 2">
    <name type="scientific">Basidiobolus meristosporus CBS 931.73</name>
    <dbReference type="NCBI Taxonomy" id="1314790"/>
    <lineage>
        <taxon>Eukaryota</taxon>
        <taxon>Fungi</taxon>
        <taxon>Fungi incertae sedis</taxon>
        <taxon>Zoopagomycota</taxon>
        <taxon>Entomophthoromycotina</taxon>
        <taxon>Basidiobolomycetes</taxon>
        <taxon>Basidiobolales</taxon>
        <taxon>Basidiobolaceae</taxon>
        <taxon>Basidiobolus</taxon>
    </lineage>
</organism>
<dbReference type="AlphaFoldDB" id="A0A1Y1WE00"/>
<name>A0A1Y1WE00_9FUNG</name>
<protein>
    <submittedName>
        <fullName evidence="1">Uncharacterized protein</fullName>
    </submittedName>
</protein>
<dbReference type="Proteomes" id="UP000193498">
    <property type="component" value="Unassembled WGS sequence"/>
</dbReference>
<sequence length="342" mass="39036">MDKKQVCDPVSLHMFVWRHFTKVIEIAKLVRKFPEWELWVASSNSTGVNFTNSFLEYAVASMVAKLRATEESRPAFMQWYLDVCSVLSVVEIVVGSVQWDNRRLLEFLSKLVKDIVLLAGCTTALISEFLPSKSNAQLDEIFNFDYARNFLDIVEQTHQDVEAIRRAYFSRLLAVVSVKSPLRSRLYQELFSGEPLLLVENILGDIILEDDDKMVLLNLFIPIAGDANAYTRMKNINNAFSESGIFSPTAVQLCDALQRYLYPQCEEWFGHCVDLAMRIVATPKPEPLSIVCLIAFLKVTVATFWKGLLEERSFKQAMDMTLDITVINRYQALYQMIISAAL</sequence>